<dbReference type="GO" id="GO:0051537">
    <property type="term" value="F:2 iron, 2 sulfur cluster binding"/>
    <property type="evidence" value="ECO:0007669"/>
    <property type="project" value="UniProtKB-KW"/>
</dbReference>
<keyword evidence="3" id="KW-0479">Metal-binding</keyword>
<dbReference type="PRINTS" id="PR00090">
    <property type="entry name" value="RNGDIOXGNASE"/>
</dbReference>
<dbReference type="Gene3D" id="3.90.380.10">
    <property type="entry name" value="Naphthalene 1,2-dioxygenase Alpha Subunit, Chain A, domain 1"/>
    <property type="match status" value="1"/>
</dbReference>
<dbReference type="Gene3D" id="2.102.10.10">
    <property type="entry name" value="Rieske [2Fe-2S] iron-sulphur domain"/>
    <property type="match status" value="1"/>
</dbReference>
<accession>A0A2U1SUI3</accession>
<name>A0A2U1SUI3_METSR</name>
<dbReference type="GO" id="GO:0051213">
    <property type="term" value="F:dioxygenase activity"/>
    <property type="evidence" value="ECO:0007669"/>
    <property type="project" value="UniProtKB-KW"/>
</dbReference>
<protein>
    <submittedName>
        <fullName evidence="8">Aromatic-ring-hydroxylating dioxygenase subunit alpha</fullName>
    </submittedName>
</protein>
<dbReference type="RefSeq" id="WP_108915928.1">
    <property type="nucleotide sequence ID" value="NZ_CP189553.1"/>
</dbReference>
<dbReference type="SUPFAM" id="SSF55961">
    <property type="entry name" value="Bet v1-like"/>
    <property type="match status" value="1"/>
</dbReference>
<dbReference type="PANTHER" id="PTHR43756">
    <property type="entry name" value="CHOLINE MONOOXYGENASE, CHLOROPLASTIC"/>
    <property type="match status" value="1"/>
</dbReference>
<dbReference type="InterPro" id="IPR017941">
    <property type="entry name" value="Rieske_2Fe-2S"/>
</dbReference>
<dbReference type="AlphaFoldDB" id="A0A2U1SUI3"/>
<keyword evidence="4" id="KW-0560">Oxidoreductase</keyword>
<dbReference type="SUPFAM" id="SSF50022">
    <property type="entry name" value="ISP domain"/>
    <property type="match status" value="1"/>
</dbReference>
<dbReference type="OrthoDB" id="7456916at2"/>
<dbReference type="GO" id="GO:0005506">
    <property type="term" value="F:iron ion binding"/>
    <property type="evidence" value="ECO:0007669"/>
    <property type="project" value="InterPro"/>
</dbReference>
<keyword evidence="8" id="KW-0223">Dioxygenase</keyword>
<dbReference type="InterPro" id="IPR036922">
    <property type="entry name" value="Rieske_2Fe-2S_sf"/>
</dbReference>
<evidence type="ECO:0000256" key="5">
    <source>
        <dbReference type="ARBA" id="ARBA00023004"/>
    </source>
</evidence>
<evidence type="ECO:0000313" key="9">
    <source>
        <dbReference type="Proteomes" id="UP000245137"/>
    </source>
</evidence>
<keyword evidence="6" id="KW-0411">Iron-sulfur</keyword>
<keyword evidence="2" id="KW-0001">2Fe-2S</keyword>
<gene>
    <name evidence="8" type="ORF">C5689_03715</name>
</gene>
<evidence type="ECO:0000259" key="7">
    <source>
        <dbReference type="PROSITE" id="PS51296"/>
    </source>
</evidence>
<evidence type="ECO:0000256" key="3">
    <source>
        <dbReference type="ARBA" id="ARBA00022723"/>
    </source>
</evidence>
<dbReference type="CDD" id="cd03469">
    <property type="entry name" value="Rieske_RO_Alpha_N"/>
    <property type="match status" value="1"/>
</dbReference>
<reference evidence="8 9" key="1">
    <citation type="journal article" date="2018" name="Appl. Microbiol. Biotechnol.">
        <title>Co-cultivation of the strictly anaerobic methanogen Methanosarcina barkeri with aerobic methanotrophs in an oxygen-limited membrane bioreactor.</title>
        <authorList>
            <person name="In 't Zandt M.H."/>
            <person name="van den Bosch T.J.M."/>
            <person name="Rijkers R."/>
            <person name="van Kessel M.A.H.J."/>
            <person name="Jetten M.S.M."/>
            <person name="Welte C.U."/>
        </authorList>
    </citation>
    <scope>NUCLEOTIDE SEQUENCE [LARGE SCALE GENOMIC DNA]</scope>
    <source>
        <strain evidence="8 9">DSM 17706</strain>
    </source>
</reference>
<evidence type="ECO:0000256" key="4">
    <source>
        <dbReference type="ARBA" id="ARBA00023002"/>
    </source>
</evidence>
<dbReference type="PANTHER" id="PTHR43756:SF1">
    <property type="entry name" value="3-PHENYLPROPIONATE_CINNAMIC ACID DIOXYGENASE SUBUNIT ALPHA"/>
    <property type="match status" value="1"/>
</dbReference>
<feature type="domain" description="Rieske" evidence="7">
    <location>
        <begin position="41"/>
        <end position="151"/>
    </location>
</feature>
<organism evidence="8 9">
    <name type="scientific">Methylosinus sporium</name>
    <dbReference type="NCBI Taxonomy" id="428"/>
    <lineage>
        <taxon>Bacteria</taxon>
        <taxon>Pseudomonadati</taxon>
        <taxon>Pseudomonadota</taxon>
        <taxon>Alphaproteobacteria</taxon>
        <taxon>Hyphomicrobiales</taxon>
        <taxon>Methylocystaceae</taxon>
        <taxon>Methylosinus</taxon>
    </lineage>
</organism>
<comment type="similarity">
    <text evidence="1">Belongs to the bacterial ring-hydroxylating dioxygenase alpha subunit family.</text>
</comment>
<evidence type="ECO:0000256" key="6">
    <source>
        <dbReference type="ARBA" id="ARBA00023014"/>
    </source>
</evidence>
<dbReference type="Pfam" id="PF00848">
    <property type="entry name" value="Ring_hydroxyl_A"/>
    <property type="match status" value="1"/>
</dbReference>
<dbReference type="PROSITE" id="PS51296">
    <property type="entry name" value="RIESKE"/>
    <property type="match status" value="1"/>
</dbReference>
<dbReference type="EMBL" id="PUIV01000003">
    <property type="protein sequence ID" value="PWB95256.1"/>
    <property type="molecule type" value="Genomic_DNA"/>
</dbReference>
<comment type="caution">
    <text evidence="8">The sequence shown here is derived from an EMBL/GenBank/DDBJ whole genome shotgun (WGS) entry which is preliminary data.</text>
</comment>
<proteinExistence type="inferred from homology"/>
<dbReference type="Proteomes" id="UP000245137">
    <property type="component" value="Unassembled WGS sequence"/>
</dbReference>
<evidence type="ECO:0000256" key="1">
    <source>
        <dbReference type="ARBA" id="ARBA00008751"/>
    </source>
</evidence>
<keyword evidence="9" id="KW-1185">Reference proteome</keyword>
<evidence type="ECO:0000313" key="8">
    <source>
        <dbReference type="EMBL" id="PWB95256.1"/>
    </source>
</evidence>
<dbReference type="Pfam" id="PF00355">
    <property type="entry name" value="Rieske"/>
    <property type="match status" value="1"/>
</dbReference>
<dbReference type="InterPro" id="IPR015879">
    <property type="entry name" value="Ring_hydroxy_dOase_asu_C_dom"/>
</dbReference>
<sequence>MTTRQFVETDNRNFFRVHRQVYVCEDTWRRELTRIFDKCWLYAGHASELEKPGDFLTRKIGGRPVILVRDVASEAPLAFLNACAHRGAVVCTDAKGTANRFACPYHGWMYDTSGALTGVPGRSAYGRVGEGLPEPSLPQIKLDDYRGFLFINFGEPLVSLASYLGGAKEYIDLVCDQSEGSVEVLPEHLHHSIRANWKLLAENGVDAYHLPFAHKRFLELLDSLGTDPNSHKRSGVGYALGGGHGVIKSGPPSTGRPIAYWSPLFPADMKAAIDKKFDDLVARVGRGRAEDMAHTNRSLFVFPNLVINDILGLNIRTFFPTSPDEVEVTVWGAGFSNDTPEERAMRVSALISFIGPGGFGTPDDVEILESCQRSYAHAGIGYSDFSRGMSVGTTKHTDEEQNRAFWREWANYVEQP</sequence>
<evidence type="ECO:0000256" key="2">
    <source>
        <dbReference type="ARBA" id="ARBA00022714"/>
    </source>
</evidence>
<dbReference type="InterPro" id="IPR001663">
    <property type="entry name" value="Rng_hydr_dOase-A"/>
</dbReference>
<keyword evidence="5" id="KW-0408">Iron</keyword>